<protein>
    <submittedName>
        <fullName evidence="3">N-terminal acetyltransferase</fullName>
    </submittedName>
</protein>
<dbReference type="InterPro" id="IPR053710">
    <property type="entry name" value="Arylamine_NAT_domain_sf"/>
</dbReference>
<dbReference type="Proteomes" id="UP001194746">
    <property type="component" value="Unassembled WGS sequence"/>
</dbReference>
<evidence type="ECO:0000313" key="3">
    <source>
        <dbReference type="EMBL" id="KAF9888935.1"/>
    </source>
</evidence>
<dbReference type="PANTHER" id="PTHR11786:SF0">
    <property type="entry name" value="ARYLAMINE N-ACETYLTRANSFERASE 4-RELATED"/>
    <property type="match status" value="1"/>
</dbReference>
<proteinExistence type="inferred from homology"/>
<evidence type="ECO:0000256" key="1">
    <source>
        <dbReference type="ARBA" id="ARBA00006547"/>
    </source>
</evidence>
<dbReference type="Gene3D" id="3.30.2140.20">
    <property type="match status" value="1"/>
</dbReference>
<organism evidence="3 4">
    <name type="scientific">Aspergillus nanangensis</name>
    <dbReference type="NCBI Taxonomy" id="2582783"/>
    <lineage>
        <taxon>Eukaryota</taxon>
        <taxon>Fungi</taxon>
        <taxon>Dikarya</taxon>
        <taxon>Ascomycota</taxon>
        <taxon>Pezizomycotina</taxon>
        <taxon>Eurotiomycetes</taxon>
        <taxon>Eurotiomycetidae</taxon>
        <taxon>Eurotiales</taxon>
        <taxon>Aspergillaceae</taxon>
        <taxon>Aspergillus</taxon>
        <taxon>Aspergillus subgen. Circumdati</taxon>
    </lineage>
</organism>
<accession>A0AAD4CLW8</accession>
<reference evidence="3" key="2">
    <citation type="submission" date="2020-02" db="EMBL/GenBank/DDBJ databases">
        <authorList>
            <person name="Gilchrist C.L.M."/>
            <person name="Chooi Y.-H."/>
        </authorList>
    </citation>
    <scope>NUCLEOTIDE SEQUENCE</scope>
    <source>
        <strain evidence="3">MST-FP2251</strain>
    </source>
</reference>
<sequence>MPAAKVLASPPTLSPDQLELYLHRIQYGEHATPMGNGHPRLQQLQKSVEQDPLAALTEVQRRHVGSIPWGNTALHYSNHHSISIHPACVFEKLVVRRLDGYCMENTNLLYLVLCSLGYQSYPTGGRVSRAIVTGGPTDEGYISLSHMILIVTIAGQKYMADVGFGLNTPTSPLLLQEGATATLIAPSEMSLIKAPLPEFTDQTQKVWVYQARNDPQSPWRPQYSFSDVEFLFEDFIMMNFFTSQSRSILFTQKLACTRVILDDQCLESIGIYILAGREVKRILHGKTETIEALSTEEDRVNALVKYFGLRFREHELEGIQGLASQIKSR</sequence>
<keyword evidence="4" id="KW-1185">Reference proteome</keyword>
<reference evidence="3" key="1">
    <citation type="journal article" date="2019" name="Beilstein J. Org. Chem.">
        <title>Nanangenines: drimane sesquiterpenoids as the dominant metabolite cohort of a novel Australian fungus, Aspergillus nanangensis.</title>
        <authorList>
            <person name="Lacey H.J."/>
            <person name="Gilchrist C.L.M."/>
            <person name="Crombie A."/>
            <person name="Kalaitzis J.A."/>
            <person name="Vuong D."/>
            <person name="Rutledge P.J."/>
            <person name="Turner P."/>
            <person name="Pitt J.I."/>
            <person name="Lacey E."/>
            <person name="Chooi Y.H."/>
            <person name="Piggott A.M."/>
        </authorList>
    </citation>
    <scope>NUCLEOTIDE SEQUENCE</scope>
    <source>
        <strain evidence="3">MST-FP2251</strain>
    </source>
</reference>
<dbReference type="SUPFAM" id="SSF54001">
    <property type="entry name" value="Cysteine proteinases"/>
    <property type="match status" value="1"/>
</dbReference>
<dbReference type="PANTHER" id="PTHR11786">
    <property type="entry name" value="N-HYDROXYARYLAMINE O-ACETYLTRANSFERASE"/>
    <property type="match status" value="1"/>
</dbReference>
<dbReference type="InterPro" id="IPR001447">
    <property type="entry name" value="Arylamine_N-AcTrfase"/>
</dbReference>
<name>A0AAD4CLW8_ASPNN</name>
<comment type="similarity">
    <text evidence="1 2">Belongs to the arylamine N-acetyltransferase family.</text>
</comment>
<keyword evidence="2" id="KW-0012">Acyltransferase</keyword>
<dbReference type="EMBL" id="VCAU01000041">
    <property type="protein sequence ID" value="KAF9888935.1"/>
    <property type="molecule type" value="Genomic_DNA"/>
</dbReference>
<dbReference type="Pfam" id="PF00797">
    <property type="entry name" value="Acetyltransf_2"/>
    <property type="match status" value="1"/>
</dbReference>
<comment type="caution">
    <text evidence="3">The sequence shown here is derived from an EMBL/GenBank/DDBJ whole genome shotgun (WGS) entry which is preliminary data.</text>
</comment>
<dbReference type="GO" id="GO:0016407">
    <property type="term" value="F:acetyltransferase activity"/>
    <property type="evidence" value="ECO:0007669"/>
    <property type="project" value="InterPro"/>
</dbReference>
<dbReference type="AlphaFoldDB" id="A0AAD4CLW8"/>
<keyword evidence="2" id="KW-0808">Transferase</keyword>
<dbReference type="InterPro" id="IPR038765">
    <property type="entry name" value="Papain-like_cys_pep_sf"/>
</dbReference>
<gene>
    <name evidence="3" type="primary">NAT1_1</name>
    <name evidence="3" type="ORF">FE257_008104</name>
</gene>
<dbReference type="PRINTS" id="PR01543">
    <property type="entry name" value="ANATRNSFRASE"/>
</dbReference>
<evidence type="ECO:0000256" key="2">
    <source>
        <dbReference type="RuleBase" id="RU003452"/>
    </source>
</evidence>
<evidence type="ECO:0000313" key="4">
    <source>
        <dbReference type="Proteomes" id="UP001194746"/>
    </source>
</evidence>